<name>A0ABD5UVC4_9EURY</name>
<comment type="caution">
    <text evidence="3">The sequence shown here is derived from an EMBL/GenBank/DDBJ whole genome shotgun (WGS) entry which is preliminary data.</text>
</comment>
<reference evidence="3 4" key="1">
    <citation type="journal article" date="2019" name="Int. J. Syst. Evol. Microbiol.">
        <title>The Global Catalogue of Microorganisms (GCM) 10K type strain sequencing project: providing services to taxonomists for standard genome sequencing and annotation.</title>
        <authorList>
            <consortium name="The Broad Institute Genomics Platform"/>
            <consortium name="The Broad Institute Genome Sequencing Center for Infectious Disease"/>
            <person name="Wu L."/>
            <person name="Ma J."/>
        </authorList>
    </citation>
    <scope>NUCLEOTIDE SEQUENCE [LARGE SCALE GENOMIC DNA]</scope>
    <source>
        <strain evidence="3 4">SKJ47</strain>
    </source>
</reference>
<dbReference type="EMBL" id="JBHSXL010000003">
    <property type="protein sequence ID" value="MFC6891748.1"/>
    <property type="molecule type" value="Genomic_DNA"/>
</dbReference>
<dbReference type="Pfam" id="PF26028">
    <property type="entry name" value="DUF8006"/>
    <property type="match status" value="1"/>
</dbReference>
<proteinExistence type="predicted"/>
<feature type="transmembrane region" description="Helical" evidence="1">
    <location>
        <begin position="64"/>
        <end position="82"/>
    </location>
</feature>
<keyword evidence="1" id="KW-0472">Membrane</keyword>
<dbReference type="InterPro" id="IPR058319">
    <property type="entry name" value="DUF8006"/>
</dbReference>
<organism evidence="3 4">
    <name type="scientific">Halopenitus salinus</name>
    <dbReference type="NCBI Taxonomy" id="1198295"/>
    <lineage>
        <taxon>Archaea</taxon>
        <taxon>Methanobacteriati</taxon>
        <taxon>Methanobacteriota</taxon>
        <taxon>Stenosarchaea group</taxon>
        <taxon>Halobacteria</taxon>
        <taxon>Halobacteriales</taxon>
        <taxon>Haloferacaceae</taxon>
        <taxon>Halopenitus</taxon>
    </lineage>
</organism>
<gene>
    <name evidence="3" type="ORF">ACFQE9_03820</name>
</gene>
<feature type="domain" description="DUF8006" evidence="2">
    <location>
        <begin position="1"/>
        <end position="83"/>
    </location>
</feature>
<evidence type="ECO:0000313" key="3">
    <source>
        <dbReference type="EMBL" id="MFC6891748.1"/>
    </source>
</evidence>
<keyword evidence="4" id="KW-1185">Reference proteome</keyword>
<feature type="transmembrane region" description="Helical" evidence="1">
    <location>
        <begin position="40"/>
        <end position="58"/>
    </location>
</feature>
<dbReference type="RefSeq" id="WP_379740574.1">
    <property type="nucleotide sequence ID" value="NZ_JBHSVN010000001.1"/>
</dbReference>
<feature type="transmembrane region" description="Helical" evidence="1">
    <location>
        <begin position="15"/>
        <end position="35"/>
    </location>
</feature>
<evidence type="ECO:0000313" key="4">
    <source>
        <dbReference type="Proteomes" id="UP001596296"/>
    </source>
</evidence>
<sequence>MIPLQSLIDGFLLDYHLGHILLVAFAVTTVGALLLKSQRVLAANLALFGLIFAVAPFTTMSAPFIFFGLALLVIAPLLWTTAR</sequence>
<protein>
    <recommendedName>
        <fullName evidence="2">DUF8006 domain-containing protein</fullName>
    </recommendedName>
</protein>
<dbReference type="AlphaFoldDB" id="A0ABD5UVC4"/>
<evidence type="ECO:0000259" key="2">
    <source>
        <dbReference type="Pfam" id="PF26028"/>
    </source>
</evidence>
<accession>A0ABD5UVC4</accession>
<keyword evidence="1" id="KW-0812">Transmembrane</keyword>
<dbReference type="Proteomes" id="UP001596296">
    <property type="component" value="Unassembled WGS sequence"/>
</dbReference>
<keyword evidence="1" id="KW-1133">Transmembrane helix</keyword>
<evidence type="ECO:0000256" key="1">
    <source>
        <dbReference type="SAM" id="Phobius"/>
    </source>
</evidence>